<comment type="caution">
    <text evidence="1">The sequence shown here is derived from an EMBL/GenBank/DDBJ whole genome shotgun (WGS) entry which is preliminary data.</text>
</comment>
<keyword evidence="2" id="KW-1185">Reference proteome</keyword>
<name>A0ACB7RMP6_HYAAI</name>
<evidence type="ECO:0000313" key="2">
    <source>
        <dbReference type="Proteomes" id="UP000821845"/>
    </source>
</evidence>
<evidence type="ECO:0000313" key="1">
    <source>
        <dbReference type="EMBL" id="KAH6923738.1"/>
    </source>
</evidence>
<dbReference type="Proteomes" id="UP000821845">
    <property type="component" value="Chromosome 8"/>
</dbReference>
<organism evidence="1 2">
    <name type="scientific">Hyalomma asiaticum</name>
    <name type="common">Tick</name>
    <dbReference type="NCBI Taxonomy" id="266040"/>
    <lineage>
        <taxon>Eukaryota</taxon>
        <taxon>Metazoa</taxon>
        <taxon>Ecdysozoa</taxon>
        <taxon>Arthropoda</taxon>
        <taxon>Chelicerata</taxon>
        <taxon>Arachnida</taxon>
        <taxon>Acari</taxon>
        <taxon>Parasitiformes</taxon>
        <taxon>Ixodida</taxon>
        <taxon>Ixodoidea</taxon>
        <taxon>Ixodidae</taxon>
        <taxon>Hyalomminae</taxon>
        <taxon>Hyalomma</taxon>
    </lineage>
</organism>
<accession>A0ACB7RMP6</accession>
<gene>
    <name evidence="1" type="ORF">HPB50_005805</name>
</gene>
<reference evidence="1" key="1">
    <citation type="submission" date="2020-05" db="EMBL/GenBank/DDBJ databases">
        <title>Large-scale comparative analyses of tick genomes elucidate their genetic diversity and vector capacities.</title>
        <authorList>
            <person name="Jia N."/>
            <person name="Wang J."/>
            <person name="Shi W."/>
            <person name="Du L."/>
            <person name="Sun Y."/>
            <person name="Zhan W."/>
            <person name="Jiang J."/>
            <person name="Wang Q."/>
            <person name="Zhang B."/>
            <person name="Ji P."/>
            <person name="Sakyi L.B."/>
            <person name="Cui X."/>
            <person name="Yuan T."/>
            <person name="Jiang B."/>
            <person name="Yang W."/>
            <person name="Lam T.T.-Y."/>
            <person name="Chang Q."/>
            <person name="Ding S."/>
            <person name="Wang X."/>
            <person name="Zhu J."/>
            <person name="Ruan X."/>
            <person name="Zhao L."/>
            <person name="Wei J."/>
            <person name="Que T."/>
            <person name="Du C."/>
            <person name="Cheng J."/>
            <person name="Dai P."/>
            <person name="Han X."/>
            <person name="Huang E."/>
            <person name="Gao Y."/>
            <person name="Liu J."/>
            <person name="Shao H."/>
            <person name="Ye R."/>
            <person name="Li L."/>
            <person name="Wei W."/>
            <person name="Wang X."/>
            <person name="Wang C."/>
            <person name="Yang T."/>
            <person name="Huo Q."/>
            <person name="Li W."/>
            <person name="Guo W."/>
            <person name="Chen H."/>
            <person name="Zhou L."/>
            <person name="Ni X."/>
            <person name="Tian J."/>
            <person name="Zhou Y."/>
            <person name="Sheng Y."/>
            <person name="Liu T."/>
            <person name="Pan Y."/>
            <person name="Xia L."/>
            <person name="Li J."/>
            <person name="Zhao F."/>
            <person name="Cao W."/>
        </authorList>
    </citation>
    <scope>NUCLEOTIDE SEQUENCE</scope>
    <source>
        <strain evidence="1">Hyas-2018</strain>
    </source>
</reference>
<proteinExistence type="predicted"/>
<protein>
    <submittedName>
        <fullName evidence="1">Uncharacterized protein</fullName>
    </submittedName>
</protein>
<sequence>MVRKKGETVKPEPAQSAQHVLDRLNGLRSVERCFSDVLSYLKKVLNLGIETITTCSGDTQVVGDCYQLLAKVVKAVGLLVQFASGQRKNCPIQPRAEALMVWTEEIFPSLLHLLKSDSSILTCKLSTGTVLPLILRVRNEGQLQKAFDPWPKDWFRESPLAEVCFLGGLVSGLSDEELLQTDEENRTVLLHVLLKRALIVHERSRDSGFLLTCVKTVLQLVNRIVQLLKSHNEYHAAFTRKLLCERQTVTEPLLRFVWSYWEHYVDAVSQHARLIFRGIVDMNILLASSEREARSFLNDSAVFLIDLPWHRKGKYDTIAYLAEVMGCSALLRLRPALVTSLLSAAEEPTMCSYVKDLVQKLASLHRKEACTAEFERAWLEPFSSATKNHSRELLVPLFQVRLDTLQLLTEHPKSCEPVKPLCPAASALLPAPQHKHAGCSVQAADDLLHEKGASLHDCSYDMVLNRIFDSSTLLNRQLRRGEVPEEQVHLVPPQLEAHQEFVTWVQGMCVEQLFPGANFGRRFTALAILEVLLILHTLKGENAQLSLQWSWEAVLTLMQCLKDPYEANKTSVFQVLFSILPEMQGRPQDEGWIEELLLATVALTKSARPPDSVTAAYFLDLISMLKLSGKVSRKLSNSLTVLSPLLGTAKKLRKSHDEDDNVFWTTFLVLSELESQLGVAKKNLLEASSTGPLYGAMISLRALLRKVNWKQLAKDNVASWKAVLCQSMQVAFEVATVVGPVVSNASPEGQLDIDGDPGLLEQMQVALQKGLGRRFEVAPEEGDGPTVDAVKSTAVVAQMLLLCGWRAHREVSLFFGDICESCPLEATAANTGVCLSVEASECSVIVQWVLSIGDFFMEQMSTVRHRGAFEQAYTAFQKFCHMLWRCKHPELAKLPSTWLGNIMAVIREKGVCATRRSAGIPFMVQAILVSEPEVRSLATFHRAIRELLVLATMDTEASVEPKVHAMNVLRALFREARLGDAVMPYAADGIQVAIIGFGSKIWAVRNAATLLFSTLMTRIFGVNRSREETQRKNCLTGHVFFLRFPPLFRFLLQELSKSAAYSRDLALASNAFPVLLLLARLFPSVVEGSFRLEDFVPHVARCARSPVWKVRALAARALVPLVAPSARRTFLLQLISSLPGNADRCISHNAVHGTLLQDEQVLRVKGSLFGRRLVWLQCLTEPSQLGTLPYKLIAAVLLEAPPGKRPPDSRRKEPGQEFLITTRQDFLLELGLRWPDLFPGPDGYFGFVLRSLSSTSLEARWMTLQFVRRTSVVQLCTSCCLAAGSDVDRMAQQVLNRVIRTVCDGPGGHQQYMACFGEQDLWKHPVMLRWTLQLLDLSEPTEDLSRRLMASGAMSALAQVIVSARQSDEPEFPATSLLEKTPLHLTVCLFSHICEPVVAVPSLVSWMLASQMPALDSENDEQPFDKGELNTFAEEVFLTDICADLLSSVTSKLATTTVFASTDFFDICFDEKETGPVMLSIDDLYRYNICNIHRDGSEAVSNWAALLLNRHVDPVLIRVYQNACVAVALKSKVSKEEVESSSKILSHVLASFEACGSRTVFVSKVVEQLRCLLETQCA</sequence>
<dbReference type="EMBL" id="CM023488">
    <property type="protein sequence ID" value="KAH6923738.1"/>
    <property type="molecule type" value="Genomic_DNA"/>
</dbReference>